<evidence type="ECO:0000256" key="1">
    <source>
        <dbReference type="ARBA" id="ARBA00022737"/>
    </source>
</evidence>
<evidence type="ECO:0000259" key="2">
    <source>
        <dbReference type="Pfam" id="PF24883"/>
    </source>
</evidence>
<evidence type="ECO:0000313" key="4">
    <source>
        <dbReference type="Proteomes" id="UP000307440"/>
    </source>
</evidence>
<dbReference type="SUPFAM" id="SSF52540">
    <property type="entry name" value="P-loop containing nucleoside triphosphate hydrolases"/>
    <property type="match status" value="1"/>
</dbReference>
<dbReference type="PANTHER" id="PTHR10039">
    <property type="entry name" value="AMELOGENIN"/>
    <property type="match status" value="1"/>
</dbReference>
<dbReference type="AlphaFoldDB" id="A0A5C3KUC8"/>
<gene>
    <name evidence="3" type="ORF">FA15DRAFT_704983</name>
</gene>
<dbReference type="InterPro" id="IPR056884">
    <property type="entry name" value="NPHP3-like_N"/>
</dbReference>
<dbReference type="Proteomes" id="UP000307440">
    <property type="component" value="Unassembled WGS sequence"/>
</dbReference>
<keyword evidence="1" id="KW-0677">Repeat</keyword>
<proteinExistence type="predicted"/>
<dbReference type="Gene3D" id="3.40.50.300">
    <property type="entry name" value="P-loop containing nucleotide triphosphate hydrolases"/>
    <property type="match status" value="1"/>
</dbReference>
<dbReference type="EMBL" id="ML210208">
    <property type="protein sequence ID" value="TFK24024.1"/>
    <property type="molecule type" value="Genomic_DNA"/>
</dbReference>
<evidence type="ECO:0000313" key="3">
    <source>
        <dbReference type="EMBL" id="TFK24024.1"/>
    </source>
</evidence>
<dbReference type="InterPro" id="IPR027417">
    <property type="entry name" value="P-loop_NTPase"/>
</dbReference>
<accession>A0A5C3KUC8</accession>
<reference evidence="3 4" key="1">
    <citation type="journal article" date="2019" name="Nat. Ecol. Evol.">
        <title>Megaphylogeny resolves global patterns of mushroom evolution.</title>
        <authorList>
            <person name="Varga T."/>
            <person name="Krizsan K."/>
            <person name="Foldi C."/>
            <person name="Dima B."/>
            <person name="Sanchez-Garcia M."/>
            <person name="Sanchez-Ramirez S."/>
            <person name="Szollosi G.J."/>
            <person name="Szarkandi J.G."/>
            <person name="Papp V."/>
            <person name="Albert L."/>
            <person name="Andreopoulos W."/>
            <person name="Angelini C."/>
            <person name="Antonin V."/>
            <person name="Barry K.W."/>
            <person name="Bougher N.L."/>
            <person name="Buchanan P."/>
            <person name="Buyck B."/>
            <person name="Bense V."/>
            <person name="Catcheside P."/>
            <person name="Chovatia M."/>
            <person name="Cooper J."/>
            <person name="Damon W."/>
            <person name="Desjardin D."/>
            <person name="Finy P."/>
            <person name="Geml J."/>
            <person name="Haridas S."/>
            <person name="Hughes K."/>
            <person name="Justo A."/>
            <person name="Karasinski D."/>
            <person name="Kautmanova I."/>
            <person name="Kiss B."/>
            <person name="Kocsube S."/>
            <person name="Kotiranta H."/>
            <person name="LaButti K.M."/>
            <person name="Lechner B.E."/>
            <person name="Liimatainen K."/>
            <person name="Lipzen A."/>
            <person name="Lukacs Z."/>
            <person name="Mihaltcheva S."/>
            <person name="Morgado L.N."/>
            <person name="Niskanen T."/>
            <person name="Noordeloos M.E."/>
            <person name="Ohm R.A."/>
            <person name="Ortiz-Santana B."/>
            <person name="Ovrebo C."/>
            <person name="Racz N."/>
            <person name="Riley R."/>
            <person name="Savchenko A."/>
            <person name="Shiryaev A."/>
            <person name="Soop K."/>
            <person name="Spirin V."/>
            <person name="Szebenyi C."/>
            <person name="Tomsovsky M."/>
            <person name="Tulloss R.E."/>
            <person name="Uehling J."/>
            <person name="Grigoriev I.V."/>
            <person name="Vagvolgyi C."/>
            <person name="Papp T."/>
            <person name="Martin F.M."/>
            <person name="Miettinen O."/>
            <person name="Hibbett D.S."/>
            <person name="Nagy L.G."/>
        </authorList>
    </citation>
    <scope>NUCLEOTIDE SEQUENCE [LARGE SCALE GENOMIC DNA]</scope>
    <source>
        <strain evidence="3 4">CBS 121175</strain>
    </source>
</reference>
<keyword evidence="4" id="KW-1185">Reference proteome</keyword>
<dbReference type="PANTHER" id="PTHR10039:SF14">
    <property type="entry name" value="NACHT DOMAIN-CONTAINING PROTEIN"/>
    <property type="match status" value="1"/>
</dbReference>
<feature type="domain" description="Nephrocystin 3-like N-terminal" evidence="2">
    <location>
        <begin position="73"/>
        <end position="232"/>
    </location>
</feature>
<dbReference type="OrthoDB" id="2932404at2759"/>
<dbReference type="Pfam" id="PF24883">
    <property type="entry name" value="NPHP3_N"/>
    <property type="match status" value="1"/>
</dbReference>
<sequence length="595" mass="67725">MPLFQEAHGFNVNGGVFNDYSTVNNGVGPLAYIQQYVAPGAAHDSHERFPPPRCHPATRERALSIIIAWAKLLRNDRLERVLWLHAPAGMGKSAIAQTIAEQCEELDILAATFFFYRLDPKRNRAERLVASIAAQLCDSIPELVPHIEAVIRSSPAILTKSLPVQLKRLVIDPLRKIPLIEEDRVVIIDGLDECLGPGPPKVDPEQEQLLVLKLIDTLISSDLPLSVLICSRPESWIQDGFKAFPRLWASTKVIDLCQHSDMDADIETFFRVEFDRIREQSNLPVSWPSEQDIRRLTWKASGQFIYASTVIRYIEDPWKTPTDRLEVILSPVLPADHNPLEALDNLYITILNQSPNHALTVEVLGCLKSHSEVNIPYIYPKLFRLFQASLAHIFQVICNWPRHALRGLHSLVRVSEPLESRLYDSWKPPFFHSTFSEFLGDPARSASFHIPSPWPYLSLLANNCLLYLAKKSRIPIDWDTPFDVIAFASHYWEAVCESKPELLTFASTTSELDTLDALLAYDLRFNTTRFATLEWFTLHLLCWLKYRTFSEAKVVKANQCIAHLQGHYDQNFLSQLQGLDGSELTFKLGSAWWNL</sequence>
<name>A0A5C3KUC8_COPMA</name>
<protein>
    <recommendedName>
        <fullName evidence="2">Nephrocystin 3-like N-terminal domain-containing protein</fullName>
    </recommendedName>
</protein>
<dbReference type="STRING" id="230819.A0A5C3KUC8"/>
<organism evidence="3 4">
    <name type="scientific">Coprinopsis marcescibilis</name>
    <name type="common">Agaric fungus</name>
    <name type="synonym">Psathyrella marcescibilis</name>
    <dbReference type="NCBI Taxonomy" id="230819"/>
    <lineage>
        <taxon>Eukaryota</taxon>
        <taxon>Fungi</taxon>
        <taxon>Dikarya</taxon>
        <taxon>Basidiomycota</taxon>
        <taxon>Agaricomycotina</taxon>
        <taxon>Agaricomycetes</taxon>
        <taxon>Agaricomycetidae</taxon>
        <taxon>Agaricales</taxon>
        <taxon>Agaricineae</taxon>
        <taxon>Psathyrellaceae</taxon>
        <taxon>Coprinopsis</taxon>
    </lineage>
</organism>